<evidence type="ECO:0000259" key="5">
    <source>
        <dbReference type="PROSITE" id="PS50977"/>
    </source>
</evidence>
<organism evidence="6 7">
    <name type="scientific">Paenibacillus monticola</name>
    <dbReference type="NCBI Taxonomy" id="2666075"/>
    <lineage>
        <taxon>Bacteria</taxon>
        <taxon>Bacillati</taxon>
        <taxon>Bacillota</taxon>
        <taxon>Bacilli</taxon>
        <taxon>Bacillales</taxon>
        <taxon>Paenibacillaceae</taxon>
        <taxon>Paenibacillus</taxon>
    </lineage>
</organism>
<dbReference type="PANTHER" id="PTHR43479:SF20">
    <property type="entry name" value="HTH TETR-TYPE DOMAIN-CONTAINING PROTEIN"/>
    <property type="match status" value="1"/>
</dbReference>
<evidence type="ECO:0000313" key="6">
    <source>
        <dbReference type="EMBL" id="MRN56915.1"/>
    </source>
</evidence>
<proteinExistence type="predicted"/>
<dbReference type="PANTHER" id="PTHR43479">
    <property type="entry name" value="ACREF/ENVCD OPERON REPRESSOR-RELATED"/>
    <property type="match status" value="1"/>
</dbReference>
<dbReference type="InterPro" id="IPR050624">
    <property type="entry name" value="HTH-type_Tx_Regulator"/>
</dbReference>
<keyword evidence="7" id="KW-1185">Reference proteome</keyword>
<dbReference type="InterPro" id="IPR001647">
    <property type="entry name" value="HTH_TetR"/>
</dbReference>
<dbReference type="GO" id="GO:0003677">
    <property type="term" value="F:DNA binding"/>
    <property type="evidence" value="ECO:0007669"/>
    <property type="project" value="UniProtKB-UniRule"/>
</dbReference>
<dbReference type="InterPro" id="IPR025996">
    <property type="entry name" value="MT1864/Rv1816-like_C"/>
</dbReference>
<evidence type="ECO:0000256" key="2">
    <source>
        <dbReference type="ARBA" id="ARBA00023125"/>
    </source>
</evidence>
<evidence type="ECO:0000313" key="7">
    <source>
        <dbReference type="Proteomes" id="UP000463051"/>
    </source>
</evidence>
<reference evidence="6 7" key="1">
    <citation type="submission" date="2019-11" db="EMBL/GenBank/DDBJ databases">
        <title>Paenibacillus monticola sp. nov., a novel PGPR strain isolated from mountain sample in China.</title>
        <authorList>
            <person name="Zhao Q."/>
            <person name="Li H.-P."/>
            <person name="Zhang J.-L."/>
        </authorList>
    </citation>
    <scope>NUCLEOTIDE SEQUENCE [LARGE SCALE GENOMIC DNA]</scope>
    <source>
        <strain evidence="6 7">LC-T2</strain>
    </source>
</reference>
<evidence type="ECO:0000256" key="4">
    <source>
        <dbReference type="PROSITE-ProRule" id="PRU00335"/>
    </source>
</evidence>
<dbReference type="Gene3D" id="1.10.357.10">
    <property type="entry name" value="Tetracycline Repressor, domain 2"/>
    <property type="match status" value="1"/>
</dbReference>
<keyword evidence="2 4" id="KW-0238">DNA-binding</keyword>
<dbReference type="PROSITE" id="PS50977">
    <property type="entry name" value="HTH_TETR_2"/>
    <property type="match status" value="1"/>
</dbReference>
<dbReference type="Pfam" id="PF13305">
    <property type="entry name" value="TetR_C_33"/>
    <property type="match status" value="1"/>
</dbReference>
<dbReference type="PRINTS" id="PR00455">
    <property type="entry name" value="HTHTETR"/>
</dbReference>
<dbReference type="Pfam" id="PF00440">
    <property type="entry name" value="TetR_N"/>
    <property type="match status" value="1"/>
</dbReference>
<dbReference type="Proteomes" id="UP000463051">
    <property type="component" value="Unassembled WGS sequence"/>
</dbReference>
<comment type="caution">
    <text evidence="6">The sequence shown here is derived from an EMBL/GenBank/DDBJ whole genome shotgun (WGS) entry which is preliminary data.</text>
</comment>
<feature type="domain" description="HTH tetR-type" evidence="5">
    <location>
        <begin position="23"/>
        <end position="83"/>
    </location>
</feature>
<dbReference type="AlphaFoldDB" id="A0A7X2HBE6"/>
<sequence length="217" mass="23887">MCSTNYKGGLLMDTPNKKNYHHGDLRKTLIHVGIELISESGASSLDLRKVARIAGVSHAAPYRHFADKKALIAAISEEGFNLLAIEMEQAISMKANSAHEQLRGMGHAYVQFAITNPSLVREMFSGLTIEREAYPSLYDISKKLFNMIETVVIIGQEKGNIKKSDSNELTCAIWSMMHGTAILIIENQLKPVTMQINGIEHITQVCMDSLILGLGAS</sequence>
<accession>A0A7X2HBE6</accession>
<keyword evidence="3" id="KW-0804">Transcription</keyword>
<dbReference type="SUPFAM" id="SSF46689">
    <property type="entry name" value="Homeodomain-like"/>
    <property type="match status" value="1"/>
</dbReference>
<keyword evidence="1" id="KW-0805">Transcription regulation</keyword>
<name>A0A7X2HBE6_9BACL</name>
<protein>
    <submittedName>
        <fullName evidence="6">TetR family transcriptional regulator</fullName>
    </submittedName>
</protein>
<feature type="DNA-binding region" description="H-T-H motif" evidence="4">
    <location>
        <begin position="46"/>
        <end position="65"/>
    </location>
</feature>
<gene>
    <name evidence="6" type="ORF">GJB61_28600</name>
</gene>
<dbReference type="InterPro" id="IPR009057">
    <property type="entry name" value="Homeodomain-like_sf"/>
</dbReference>
<evidence type="ECO:0000256" key="1">
    <source>
        <dbReference type="ARBA" id="ARBA00023015"/>
    </source>
</evidence>
<dbReference type="SUPFAM" id="SSF48498">
    <property type="entry name" value="Tetracyclin repressor-like, C-terminal domain"/>
    <property type="match status" value="1"/>
</dbReference>
<dbReference type="InterPro" id="IPR036271">
    <property type="entry name" value="Tet_transcr_reg_TetR-rel_C_sf"/>
</dbReference>
<dbReference type="EMBL" id="WJXB01000017">
    <property type="protein sequence ID" value="MRN56915.1"/>
    <property type="molecule type" value="Genomic_DNA"/>
</dbReference>
<evidence type="ECO:0000256" key="3">
    <source>
        <dbReference type="ARBA" id="ARBA00023163"/>
    </source>
</evidence>